<organism evidence="1">
    <name type="scientific">mine drainage metagenome</name>
    <dbReference type="NCBI Taxonomy" id="410659"/>
    <lineage>
        <taxon>unclassified sequences</taxon>
        <taxon>metagenomes</taxon>
        <taxon>ecological metagenomes</taxon>
    </lineage>
</organism>
<name>E6PMM9_9ZZZZ</name>
<reference evidence="1" key="1">
    <citation type="submission" date="2009-10" db="EMBL/GenBank/DDBJ databases">
        <title>Diversity of trophic interactions inside an arsenic-rich microbial ecosystem.</title>
        <authorList>
            <person name="Bertin P.N."/>
            <person name="Heinrich-Salmeron A."/>
            <person name="Pelletier E."/>
            <person name="Goulhen-Chollet F."/>
            <person name="Arsene-Ploetze F."/>
            <person name="Gallien S."/>
            <person name="Calteau A."/>
            <person name="Vallenet D."/>
            <person name="Casiot C."/>
            <person name="Chane-Woon-Ming B."/>
            <person name="Giloteaux L."/>
            <person name="Barakat M."/>
            <person name="Bonnefoy V."/>
            <person name="Bruneel O."/>
            <person name="Chandler M."/>
            <person name="Cleiss J."/>
            <person name="Duran R."/>
            <person name="Elbaz-Poulichet F."/>
            <person name="Fonknechten N."/>
            <person name="Lauga B."/>
            <person name="Mornico D."/>
            <person name="Ortet P."/>
            <person name="Schaeffer C."/>
            <person name="Siguier P."/>
            <person name="Alexander Thil Smith A."/>
            <person name="Van Dorsselaer A."/>
            <person name="Weissenbach J."/>
            <person name="Medigue C."/>
            <person name="Le Paslier D."/>
        </authorList>
    </citation>
    <scope>NUCLEOTIDE SEQUENCE</scope>
</reference>
<sequence length="393" mass="42494">MQEVASSRRLLRAAVEFREQRQHGLGQGHGDAGAPGQFHRGAEQGLHFQRPAALQVLQGGGLDRTDAAADGNALLGIHLRVAAIGAGERDQLLHDATHQVEQARVGADLVHARAGERGHRVERGVADELHPDGVANARGGFGVASGFAQRGGERFHARTQTRRPLRWMGRLADDVTVLAVGLDDTRRRDLGRAMHHAADDVREVERAGHAAVRVEAGDARSAAVGRQRLRAGVAVEIPPGQTVDRRQHHGALLQHAAKAWQQRGHLVGLHAQHDQVLRAEIFGSVAGLQLRRLVASGVLQTQTPGAYGLQMRAARDHTHRMPGPRQLHRKAAAHRSRSHHHNPHRHAPVTRFRLFVHPFVPGPNPSPVGSAVLPDGRSCRPGLPTPCHGCTTP</sequence>
<dbReference type="EMBL" id="CABM01000021">
    <property type="protein sequence ID" value="CBH96181.1"/>
    <property type="molecule type" value="Genomic_DNA"/>
</dbReference>
<protein>
    <submittedName>
        <fullName evidence="1">Uncharacterized protein</fullName>
    </submittedName>
</protein>
<comment type="caution">
    <text evidence="1">The sequence shown here is derived from an EMBL/GenBank/DDBJ whole genome shotgun (WGS) entry which is preliminary data.</text>
</comment>
<dbReference type="AlphaFoldDB" id="E6PMM9"/>
<evidence type="ECO:0000313" key="1">
    <source>
        <dbReference type="EMBL" id="CBH96181.1"/>
    </source>
</evidence>
<accession>E6PMM9</accession>
<gene>
    <name evidence="1" type="ORF">CARN2_1171</name>
</gene>
<proteinExistence type="predicted"/>